<sequence length="154" mass="18230">MSKQINQLTETNQSNKELISTLKNTINDLNATIHEYKNYKSENEELRKLLSDSKNKNIKLHNELDSKSEKIEELNSAIYNISKSHSEKINSLKDQHKTELENLKITLELEKQKSIIEMQQKYQDKIQKLQYDSNKVNEYESRYKELLIELKGNK</sequence>
<evidence type="ECO:0000313" key="3">
    <source>
        <dbReference type="Proteomes" id="UP000075531"/>
    </source>
</evidence>
<comment type="caution">
    <text evidence="2">The sequence shown here is derived from an EMBL/GenBank/DDBJ whole genome shotgun (WGS) entry which is preliminary data.</text>
</comment>
<keyword evidence="1" id="KW-0175">Coiled coil</keyword>
<dbReference type="AlphaFoldDB" id="A0A151AEE1"/>
<reference evidence="2 3" key="1">
    <citation type="submission" date="2016-02" db="EMBL/GenBank/DDBJ databases">
        <title>Genome sequence of Clostridium tepidiprofundi DSM 19306.</title>
        <authorList>
            <person name="Poehlein A."/>
            <person name="Daniel R."/>
        </authorList>
    </citation>
    <scope>NUCLEOTIDE SEQUENCE [LARGE SCALE GENOMIC DNA]</scope>
    <source>
        <strain evidence="2 3">DSM 19306</strain>
    </source>
</reference>
<dbReference type="PATRIC" id="fig|1121338.3.peg.2962"/>
<keyword evidence="3" id="KW-1185">Reference proteome</keyword>
<organism evidence="2 3">
    <name type="scientific">Clostridium tepidiprofundi DSM 19306</name>
    <dbReference type="NCBI Taxonomy" id="1121338"/>
    <lineage>
        <taxon>Bacteria</taxon>
        <taxon>Bacillati</taxon>
        <taxon>Bacillota</taxon>
        <taxon>Clostridia</taxon>
        <taxon>Eubacteriales</taxon>
        <taxon>Clostridiaceae</taxon>
        <taxon>Clostridium</taxon>
    </lineage>
</organism>
<dbReference type="RefSeq" id="WP_153016362.1">
    <property type="nucleotide sequence ID" value="NZ_LTBA01000127.1"/>
</dbReference>
<dbReference type="Proteomes" id="UP000075531">
    <property type="component" value="Unassembled WGS sequence"/>
</dbReference>
<evidence type="ECO:0000313" key="2">
    <source>
        <dbReference type="EMBL" id="KYH25960.1"/>
    </source>
</evidence>
<protein>
    <submittedName>
        <fullName evidence="2">Uncharacterized protein</fullName>
    </submittedName>
</protein>
<feature type="coiled-coil region" evidence="1">
    <location>
        <begin position="19"/>
        <end position="113"/>
    </location>
</feature>
<dbReference type="EMBL" id="LTBA01000127">
    <property type="protein sequence ID" value="KYH25960.1"/>
    <property type="molecule type" value="Genomic_DNA"/>
</dbReference>
<name>A0A151AEE1_9CLOT</name>
<accession>A0A151AEE1</accession>
<gene>
    <name evidence="2" type="ORF">CLTEP_28060</name>
</gene>
<proteinExistence type="predicted"/>
<evidence type="ECO:0000256" key="1">
    <source>
        <dbReference type="SAM" id="Coils"/>
    </source>
</evidence>